<evidence type="ECO:0000313" key="6">
    <source>
        <dbReference type="RefSeq" id="XP_022156625.1"/>
    </source>
</evidence>
<dbReference type="Pfam" id="PF01535">
    <property type="entry name" value="PPR"/>
    <property type="match status" value="4"/>
</dbReference>
<dbReference type="AlphaFoldDB" id="A0A6J1DQU9"/>
<sequence>MDRLILSPQSLSSPSLLRRQLNLEQTHQLHARFIKTQFHGGNLSPEAKFNFLISSYTSNQFPHLAFHLYLHLRRTDSDTRLDNFIVPSLLKACAQASCRTLGKELHGFAIKSGFGECVFVCNALMNMYERCGSLISARLVFDKIPHRDAVSWSTMLRCYVRSKLYGEAFRLVREMHIVGVKLSDVAMISMIDVFGELSDMKSGKAMHGYIIRNVSDKEMEVPMRTALIDMYGKCECLASAQRLFDGLSRKSVVSWTAMIASCIHCHEIEEGAKNFKRMREEEVFPNEITFLGLISECGFVGALDLGKWLHAHLLRNGFEMSLALATALINMYGKCRQVRHARALFDGVDEKDVKVWSALISAYAQVSCIDQAFDLFFEMLSNKVKPNKVTMVSLLSLCAEAGALDYGKWTHAYIHRHGLEVDIILKTALIDMYAKCGDLKIARSLFDEDAQRDISMWNAMIAGFSMHGRGKEALELFSEMESHGVEPNDITFISLFHACSHSGMVAEGKKHFSRMVHCYGVVPKLEHYGCLVDLLGRAGYLTEAHTIIQNMPMKPNTVIWGALLAACKLHKNLALGEVAARNLLELDPQNCGYSVLRSNIYASAKRWTDVTSIREKMNNLGMKKEPGLSWIEVNGSVHHFKSGDKKCTKTRKVYEMVGEMCMKLKEAGYEPDTSVVLLNVEEEEKESALNYHSEKLAMAFGLISTAPGTPIRIVKNLRICNDCHTATKLLSKIYGRTIIVRDRNRFHHFSEGYCSCLGYW</sequence>
<accession>A0A6J1DQU9</accession>
<evidence type="ECO:0000256" key="2">
    <source>
        <dbReference type="ARBA" id="ARBA00022737"/>
    </source>
</evidence>
<dbReference type="Pfam" id="PF14432">
    <property type="entry name" value="DYW_deaminase"/>
    <property type="match status" value="1"/>
</dbReference>
<dbReference type="InterPro" id="IPR032867">
    <property type="entry name" value="DYW_dom"/>
</dbReference>
<feature type="repeat" description="PPR" evidence="3">
    <location>
        <begin position="251"/>
        <end position="285"/>
    </location>
</feature>
<feature type="domain" description="DYW" evidence="4">
    <location>
        <begin position="668"/>
        <end position="760"/>
    </location>
</feature>
<dbReference type="GO" id="GO:0009451">
    <property type="term" value="P:RNA modification"/>
    <property type="evidence" value="ECO:0007669"/>
    <property type="project" value="InterPro"/>
</dbReference>
<feature type="repeat" description="PPR" evidence="3">
    <location>
        <begin position="453"/>
        <end position="487"/>
    </location>
</feature>
<feature type="repeat" description="PPR" evidence="3">
    <location>
        <begin position="148"/>
        <end position="182"/>
    </location>
</feature>
<feature type="repeat" description="PPR" evidence="3">
    <location>
        <begin position="352"/>
        <end position="386"/>
    </location>
</feature>
<dbReference type="PANTHER" id="PTHR47926">
    <property type="entry name" value="PENTATRICOPEPTIDE REPEAT-CONTAINING PROTEIN"/>
    <property type="match status" value="1"/>
</dbReference>
<dbReference type="RefSeq" id="XP_022156625.1">
    <property type="nucleotide sequence ID" value="XM_022300933.1"/>
</dbReference>
<proteinExistence type="inferred from homology"/>
<dbReference type="Proteomes" id="UP000504603">
    <property type="component" value="Unplaced"/>
</dbReference>
<dbReference type="Pfam" id="PF13041">
    <property type="entry name" value="PPR_2"/>
    <property type="match status" value="3"/>
</dbReference>
<dbReference type="GO" id="GO:0003723">
    <property type="term" value="F:RNA binding"/>
    <property type="evidence" value="ECO:0007669"/>
    <property type="project" value="InterPro"/>
</dbReference>
<gene>
    <name evidence="6" type="primary">LOC111023484</name>
</gene>
<dbReference type="Gene3D" id="1.25.40.10">
    <property type="entry name" value="Tetratricopeptide repeat domain"/>
    <property type="match status" value="4"/>
</dbReference>
<dbReference type="InterPro" id="IPR046960">
    <property type="entry name" value="PPR_At4g14850-like_plant"/>
</dbReference>
<dbReference type="PANTHER" id="PTHR47926:SF490">
    <property type="entry name" value="REPEAT-LIKE SUPERFAMILY PROTEIN, PUTATIVE-RELATED"/>
    <property type="match status" value="1"/>
</dbReference>
<dbReference type="InterPro" id="IPR046848">
    <property type="entry name" value="E_motif"/>
</dbReference>
<dbReference type="FunFam" id="1.25.40.10:FF:000184">
    <property type="entry name" value="Pentatricopeptide repeat-containing protein, chloroplastic"/>
    <property type="match status" value="1"/>
</dbReference>
<comment type="similarity">
    <text evidence="1">Belongs to the PPR family. PCMP-H subfamily.</text>
</comment>
<dbReference type="KEGG" id="mcha:111023484"/>
<dbReference type="GO" id="GO:0008270">
    <property type="term" value="F:zinc ion binding"/>
    <property type="evidence" value="ECO:0007669"/>
    <property type="project" value="InterPro"/>
</dbReference>
<name>A0A6J1DQU9_MOMCH</name>
<dbReference type="OrthoDB" id="1871818at2759"/>
<dbReference type="FunFam" id="1.25.40.10:FF:000436">
    <property type="entry name" value="Pentatricopeptide repeat-containing protein At5g39350 family"/>
    <property type="match status" value="1"/>
</dbReference>
<keyword evidence="2" id="KW-0677">Repeat</keyword>
<dbReference type="InterPro" id="IPR002885">
    <property type="entry name" value="PPR_rpt"/>
</dbReference>
<evidence type="ECO:0000313" key="5">
    <source>
        <dbReference type="Proteomes" id="UP000504603"/>
    </source>
</evidence>
<protein>
    <submittedName>
        <fullName evidence="6">Pentatricopeptide repeat-containing protein At3g62890-like</fullName>
    </submittedName>
</protein>
<dbReference type="GeneID" id="111023484"/>
<evidence type="ECO:0000259" key="4">
    <source>
        <dbReference type="Pfam" id="PF14432"/>
    </source>
</evidence>
<evidence type="ECO:0000256" key="1">
    <source>
        <dbReference type="ARBA" id="ARBA00006643"/>
    </source>
</evidence>
<dbReference type="PROSITE" id="PS51375">
    <property type="entry name" value="PPR"/>
    <property type="match status" value="4"/>
</dbReference>
<dbReference type="NCBIfam" id="TIGR00756">
    <property type="entry name" value="PPR"/>
    <property type="match status" value="3"/>
</dbReference>
<keyword evidence="5" id="KW-1185">Reference proteome</keyword>
<reference evidence="6" key="1">
    <citation type="submission" date="2025-08" db="UniProtKB">
        <authorList>
            <consortium name="RefSeq"/>
        </authorList>
    </citation>
    <scope>IDENTIFICATION</scope>
    <source>
        <strain evidence="6">OHB3-1</strain>
    </source>
</reference>
<organism evidence="5 6">
    <name type="scientific">Momordica charantia</name>
    <name type="common">Bitter gourd</name>
    <name type="synonym">Balsam pear</name>
    <dbReference type="NCBI Taxonomy" id="3673"/>
    <lineage>
        <taxon>Eukaryota</taxon>
        <taxon>Viridiplantae</taxon>
        <taxon>Streptophyta</taxon>
        <taxon>Embryophyta</taxon>
        <taxon>Tracheophyta</taxon>
        <taxon>Spermatophyta</taxon>
        <taxon>Magnoliopsida</taxon>
        <taxon>eudicotyledons</taxon>
        <taxon>Gunneridae</taxon>
        <taxon>Pentapetalae</taxon>
        <taxon>rosids</taxon>
        <taxon>fabids</taxon>
        <taxon>Cucurbitales</taxon>
        <taxon>Cucurbitaceae</taxon>
        <taxon>Momordiceae</taxon>
        <taxon>Momordica</taxon>
    </lineage>
</organism>
<dbReference type="FunFam" id="1.25.40.10:FF:001822">
    <property type="entry name" value="Pentatricopeptide repeat-containing family protein"/>
    <property type="match status" value="1"/>
</dbReference>
<dbReference type="Pfam" id="PF20431">
    <property type="entry name" value="E_motif"/>
    <property type="match status" value="1"/>
</dbReference>
<evidence type="ECO:0000256" key="3">
    <source>
        <dbReference type="PROSITE-ProRule" id="PRU00708"/>
    </source>
</evidence>
<dbReference type="InterPro" id="IPR011990">
    <property type="entry name" value="TPR-like_helical_dom_sf"/>
</dbReference>